<dbReference type="RefSeq" id="WP_153084623.1">
    <property type="nucleotide sequence ID" value="NZ_CATKVU010000006.1"/>
</dbReference>
<accession>A0AAW5UQ41</accession>
<dbReference type="AlphaFoldDB" id="A0AAW5UQ41"/>
<reference evidence="2" key="1">
    <citation type="submission" date="2022-11" db="EMBL/GenBank/DDBJ databases">
        <title>Genomic repertoires linked with pathogenic potency of arthritogenic Prevotella copri isolated from the gut of rheumatoid arthritis patients.</title>
        <authorList>
            <person name="Nii T."/>
            <person name="Maeda Y."/>
            <person name="Motooka D."/>
            <person name="Naito M."/>
            <person name="Matsumoto Y."/>
            <person name="Ogawa T."/>
            <person name="Oguro-Igashira E."/>
            <person name="Kishikawa T."/>
            <person name="Yamashita M."/>
            <person name="Koizumi S."/>
            <person name="Kurakawa T."/>
            <person name="Okumura R."/>
            <person name="Kayama H."/>
            <person name="Murakami M."/>
            <person name="Sakaguchi T."/>
            <person name="Das B."/>
            <person name="Nakamura S."/>
            <person name="Okada Y."/>
            <person name="Kumanogoh A."/>
            <person name="Takeda K."/>
        </authorList>
    </citation>
    <scope>NUCLEOTIDE SEQUENCE</scope>
    <source>
        <strain evidence="2">H012_8</strain>
    </source>
</reference>
<keyword evidence="1" id="KW-0812">Transmembrane</keyword>
<proteinExistence type="predicted"/>
<feature type="transmembrane region" description="Helical" evidence="1">
    <location>
        <begin position="24"/>
        <end position="43"/>
    </location>
</feature>
<dbReference type="Proteomes" id="UP001209168">
    <property type="component" value="Unassembled WGS sequence"/>
</dbReference>
<protein>
    <submittedName>
        <fullName evidence="2">Uncharacterized protein</fullName>
    </submittedName>
</protein>
<keyword evidence="1" id="KW-1133">Transmembrane helix</keyword>
<keyword evidence="1" id="KW-0472">Membrane</keyword>
<comment type="caution">
    <text evidence="2">The sequence shown here is derived from an EMBL/GenBank/DDBJ whole genome shotgun (WGS) entry which is preliminary data.</text>
</comment>
<sequence>MRKKGSIKQLESITIKIGGHKMDALFFLGVVTVLFGIVFAVLLSPKGQKWVNKYS</sequence>
<dbReference type="EMBL" id="JAPDVH010000001">
    <property type="protein sequence ID" value="MCW4156816.1"/>
    <property type="molecule type" value="Genomic_DNA"/>
</dbReference>
<name>A0AAW5UQ41_9BACT</name>
<gene>
    <name evidence="2" type="ORF">ONT23_15075</name>
</gene>
<evidence type="ECO:0000313" key="3">
    <source>
        <dbReference type="Proteomes" id="UP001209168"/>
    </source>
</evidence>
<evidence type="ECO:0000256" key="1">
    <source>
        <dbReference type="SAM" id="Phobius"/>
    </source>
</evidence>
<evidence type="ECO:0000313" key="2">
    <source>
        <dbReference type="EMBL" id="MCW4156816.1"/>
    </source>
</evidence>
<organism evidence="2 3">
    <name type="scientific">Segatella copri</name>
    <dbReference type="NCBI Taxonomy" id="165179"/>
    <lineage>
        <taxon>Bacteria</taxon>
        <taxon>Pseudomonadati</taxon>
        <taxon>Bacteroidota</taxon>
        <taxon>Bacteroidia</taxon>
        <taxon>Bacteroidales</taxon>
        <taxon>Prevotellaceae</taxon>
        <taxon>Segatella</taxon>
    </lineage>
</organism>